<evidence type="ECO:0000256" key="1">
    <source>
        <dbReference type="ARBA" id="ARBA00004651"/>
    </source>
</evidence>
<feature type="transmembrane region" description="Helical" evidence="6">
    <location>
        <begin position="409"/>
        <end position="431"/>
    </location>
</feature>
<dbReference type="EMBL" id="LR134492">
    <property type="protein sequence ID" value="VEI70272.1"/>
    <property type="molecule type" value="Genomic_DNA"/>
</dbReference>
<reference evidence="8 9" key="1">
    <citation type="submission" date="2018-12" db="EMBL/GenBank/DDBJ databases">
        <authorList>
            <consortium name="Pathogen Informatics"/>
        </authorList>
    </citation>
    <scope>NUCLEOTIDE SEQUENCE [LARGE SCALE GENOMIC DNA]</scope>
    <source>
        <strain evidence="8 9">NCTC13193</strain>
    </source>
</reference>
<accession>A0A3S5F2F3</accession>
<keyword evidence="4 6" id="KW-1133">Transmembrane helix</keyword>
<feature type="transmembrane region" description="Helical" evidence="6">
    <location>
        <begin position="606"/>
        <end position="626"/>
    </location>
</feature>
<feature type="transmembrane region" description="Helical" evidence="6">
    <location>
        <begin position="437"/>
        <end position="458"/>
    </location>
</feature>
<dbReference type="SUPFAM" id="SSF103473">
    <property type="entry name" value="MFS general substrate transporter"/>
    <property type="match status" value="2"/>
</dbReference>
<feature type="transmembrane region" description="Helical" evidence="6">
    <location>
        <begin position="539"/>
        <end position="559"/>
    </location>
</feature>
<keyword evidence="3 6" id="KW-0812">Transmembrane</keyword>
<dbReference type="PANTHER" id="PTHR43124">
    <property type="entry name" value="PURINE EFFLUX PUMP PBUE"/>
    <property type="match status" value="1"/>
</dbReference>
<evidence type="ECO:0000256" key="6">
    <source>
        <dbReference type="SAM" id="Phobius"/>
    </source>
</evidence>
<keyword evidence="5 6" id="KW-0472">Membrane</keyword>
<organism evidence="8 9">
    <name type="scientific">Serratia fonticola</name>
    <dbReference type="NCBI Taxonomy" id="47917"/>
    <lineage>
        <taxon>Bacteria</taxon>
        <taxon>Pseudomonadati</taxon>
        <taxon>Pseudomonadota</taxon>
        <taxon>Gammaproteobacteria</taxon>
        <taxon>Enterobacterales</taxon>
        <taxon>Yersiniaceae</taxon>
        <taxon>Serratia</taxon>
    </lineage>
</organism>
<dbReference type="InterPro" id="IPR036259">
    <property type="entry name" value="MFS_trans_sf"/>
</dbReference>
<evidence type="ECO:0000313" key="9">
    <source>
        <dbReference type="Proteomes" id="UP000270487"/>
    </source>
</evidence>
<dbReference type="PANTHER" id="PTHR43124:SF10">
    <property type="entry name" value="PURINE EFFLUX PUMP PBUE"/>
    <property type="match status" value="1"/>
</dbReference>
<feature type="domain" description="Major facilitator superfamily (MFS) profile" evidence="7">
    <location>
        <begin position="8"/>
        <end position="459"/>
    </location>
</feature>
<feature type="transmembrane region" description="Helical" evidence="6">
    <location>
        <begin position="312"/>
        <end position="335"/>
    </location>
</feature>
<protein>
    <submittedName>
        <fullName evidence="8">Inner membrane transport protein ydhP</fullName>
    </submittedName>
</protein>
<feature type="transmembrane region" description="Helical" evidence="6">
    <location>
        <begin position="478"/>
        <end position="499"/>
    </location>
</feature>
<name>A0A3S5F2F3_SERFO</name>
<feature type="transmembrane region" description="Helical" evidence="6">
    <location>
        <begin position="45"/>
        <end position="66"/>
    </location>
</feature>
<dbReference type="Gene3D" id="1.20.1250.20">
    <property type="entry name" value="MFS general substrate transporter like domains"/>
    <property type="match status" value="3"/>
</dbReference>
<evidence type="ECO:0000256" key="3">
    <source>
        <dbReference type="ARBA" id="ARBA00022692"/>
    </source>
</evidence>
<gene>
    <name evidence="8" type="primary">ydhP_2</name>
    <name evidence="8" type="ORF">NCTC13193_02944</name>
</gene>
<feature type="transmembrane region" description="Helical" evidence="6">
    <location>
        <begin position="514"/>
        <end position="532"/>
    </location>
</feature>
<dbReference type="InterPro" id="IPR011701">
    <property type="entry name" value="MFS"/>
</dbReference>
<dbReference type="AlphaFoldDB" id="A0A3S5F2F3"/>
<feature type="transmembrane region" description="Helical" evidence="6">
    <location>
        <begin position="565"/>
        <end position="585"/>
    </location>
</feature>
<proteinExistence type="predicted"/>
<keyword evidence="2" id="KW-1003">Cell membrane</keyword>
<dbReference type="GO" id="GO:0022857">
    <property type="term" value="F:transmembrane transporter activity"/>
    <property type="evidence" value="ECO:0007669"/>
    <property type="project" value="InterPro"/>
</dbReference>
<dbReference type="InterPro" id="IPR020846">
    <property type="entry name" value="MFS_dom"/>
</dbReference>
<comment type="subcellular location">
    <subcellularLocation>
        <location evidence="1">Cell membrane</location>
        <topology evidence="1">Multi-pass membrane protein</topology>
    </subcellularLocation>
</comment>
<dbReference type="Pfam" id="PF07690">
    <property type="entry name" value="MFS_1"/>
    <property type="match status" value="2"/>
</dbReference>
<evidence type="ECO:0000313" key="8">
    <source>
        <dbReference type="EMBL" id="VEI70272.1"/>
    </source>
</evidence>
<dbReference type="CDD" id="cd17324">
    <property type="entry name" value="MFS_NepI_like"/>
    <property type="match status" value="1"/>
</dbReference>
<feature type="transmembrane region" description="Helical" evidence="6">
    <location>
        <begin position="209"/>
        <end position="235"/>
    </location>
</feature>
<dbReference type="GO" id="GO:0005886">
    <property type="term" value="C:plasma membrane"/>
    <property type="evidence" value="ECO:0007669"/>
    <property type="project" value="UniProtKB-SubCell"/>
</dbReference>
<evidence type="ECO:0000256" key="4">
    <source>
        <dbReference type="ARBA" id="ARBA00022989"/>
    </source>
</evidence>
<feature type="transmembrane region" description="Helical" evidence="6">
    <location>
        <begin position="286"/>
        <end position="306"/>
    </location>
</feature>
<feature type="transmembrane region" description="Helical" evidence="6">
    <location>
        <begin position="347"/>
        <end position="366"/>
    </location>
</feature>
<dbReference type="InterPro" id="IPR050189">
    <property type="entry name" value="MFS_Efflux_Transporters"/>
</dbReference>
<evidence type="ECO:0000256" key="5">
    <source>
        <dbReference type="ARBA" id="ARBA00023136"/>
    </source>
</evidence>
<dbReference type="PROSITE" id="PS50850">
    <property type="entry name" value="MFS"/>
    <property type="match status" value="1"/>
</dbReference>
<evidence type="ECO:0000256" key="2">
    <source>
        <dbReference type="ARBA" id="ARBA00022475"/>
    </source>
</evidence>
<evidence type="ECO:0000259" key="7">
    <source>
        <dbReference type="PROSITE" id="PS50850"/>
    </source>
</evidence>
<feature type="transmembrane region" description="Helical" evidence="6">
    <location>
        <begin position="632"/>
        <end position="651"/>
    </location>
</feature>
<dbReference type="Proteomes" id="UP000270487">
    <property type="component" value="Chromosome"/>
</dbReference>
<feature type="transmembrane region" description="Helical" evidence="6">
    <location>
        <begin position="165"/>
        <end position="188"/>
    </location>
</feature>
<sequence>MRQQRWWGVVAALLLIVIAYADRVNISVMLVNPEFLHHFGLADSRAYQGTLMTAFLLGYGLSAMLLTPFLETLFGYRKGLTLSVVLWALFTAASPLVGSFIILLVVRAFLGISEGPLFSLKTMYISDHFAANERGKPNAVSALGVSLGLVIGFPLVTFLMSHLGWALSFHVLALINLLIGLLLVRVFIHPRTTGAVQRSSEPLMQRVCHTFILAWKTPMLGWIMLVEIATLSYLWGSSSWLPAYLTNERGFSINQMGWLASLPFIISIFSKYLGGVILDRVRPQQMPLIFAFGGAATAICMLGVMLSSQSGWLAVFLLSANACWGAQGAAIPTLIQHHAKAESVGSAYGLINGVGNIFSAFIPLLMGLVMIAIARFIPALVLPVFWGTASETAGQIAGPHRAGRAVSQVYLGISAALLFGIPLGTLASDLIGWRGTFWILAGLSLVMTLALAIFMPTLSRPERLRLAEQTRILKDPYFVGNVVLSVVVFTAMFTAYTYLADMLERIAGVAPAQVGWWLMGFGAIGLVGNWLGGRFVDRSPLGTTAIFSLLLGIGMMASVPAADSLILLWLALALWGIAYTALFPICQVRVMKSASHAQALAGTLNVSAANAGTGLGAIIGGLVIPQWGLENIGYVATGIAITAILLAAWLVRFRRQRAE</sequence>
<feature type="transmembrane region" description="Helical" evidence="6">
    <location>
        <begin position="255"/>
        <end position="274"/>
    </location>
</feature>
<feature type="transmembrane region" description="Helical" evidence="6">
    <location>
        <begin position="139"/>
        <end position="159"/>
    </location>
</feature>